<dbReference type="Gene3D" id="4.10.240.10">
    <property type="entry name" value="Zn(2)-C6 fungal-type DNA-binding domain"/>
    <property type="match status" value="1"/>
</dbReference>
<keyword evidence="1" id="KW-0479">Metal-binding</keyword>
<dbReference type="CDD" id="cd12148">
    <property type="entry name" value="fungal_TF_MHR"/>
    <property type="match status" value="1"/>
</dbReference>
<dbReference type="SUPFAM" id="SSF57701">
    <property type="entry name" value="Zn2/Cys6 DNA-binding domain"/>
    <property type="match status" value="1"/>
</dbReference>
<evidence type="ECO:0000256" key="6">
    <source>
        <dbReference type="SAM" id="MobiDB-lite"/>
    </source>
</evidence>
<organism evidence="8 9">
    <name type="scientific">Aspergillus keveii</name>
    <dbReference type="NCBI Taxonomy" id="714993"/>
    <lineage>
        <taxon>Eukaryota</taxon>
        <taxon>Fungi</taxon>
        <taxon>Dikarya</taxon>
        <taxon>Ascomycota</taxon>
        <taxon>Pezizomycotina</taxon>
        <taxon>Eurotiomycetes</taxon>
        <taxon>Eurotiomycetidae</taxon>
        <taxon>Eurotiales</taxon>
        <taxon>Aspergillaceae</taxon>
        <taxon>Aspergillus</taxon>
        <taxon>Aspergillus subgen. Nidulantes</taxon>
    </lineage>
</organism>
<feature type="region of interest" description="Disordered" evidence="6">
    <location>
        <begin position="44"/>
        <end position="80"/>
    </location>
</feature>
<feature type="region of interest" description="Disordered" evidence="6">
    <location>
        <begin position="93"/>
        <end position="122"/>
    </location>
</feature>
<keyword evidence="4" id="KW-0804">Transcription</keyword>
<evidence type="ECO:0000259" key="7">
    <source>
        <dbReference type="PROSITE" id="PS50048"/>
    </source>
</evidence>
<feature type="domain" description="Zn(2)-C6 fungal-type" evidence="7">
    <location>
        <begin position="6"/>
        <end position="35"/>
    </location>
</feature>
<dbReference type="Pfam" id="PF00172">
    <property type="entry name" value="Zn_clus"/>
    <property type="match status" value="1"/>
</dbReference>
<dbReference type="SMART" id="SM00906">
    <property type="entry name" value="Fungal_trans"/>
    <property type="match status" value="1"/>
</dbReference>
<proteinExistence type="predicted"/>
<keyword evidence="3" id="KW-0238">DNA-binding</keyword>
<evidence type="ECO:0000313" key="8">
    <source>
        <dbReference type="EMBL" id="KAL2784131.1"/>
    </source>
</evidence>
<dbReference type="PANTHER" id="PTHR46910:SF1">
    <property type="entry name" value="MISCELLANEOUS ZN(II)2CYS6 TRANSCRIPTION FACTOR (EUROFUNG)-RELATED"/>
    <property type="match status" value="1"/>
</dbReference>
<evidence type="ECO:0000256" key="3">
    <source>
        <dbReference type="ARBA" id="ARBA00023125"/>
    </source>
</evidence>
<keyword evidence="2" id="KW-0805">Transcription regulation</keyword>
<dbReference type="PANTHER" id="PTHR46910">
    <property type="entry name" value="TRANSCRIPTION FACTOR PDR1"/>
    <property type="match status" value="1"/>
</dbReference>
<dbReference type="InterPro" id="IPR036864">
    <property type="entry name" value="Zn2-C6_fun-type_DNA-bd_sf"/>
</dbReference>
<dbReference type="SMART" id="SM00066">
    <property type="entry name" value="GAL4"/>
    <property type="match status" value="1"/>
</dbReference>
<evidence type="ECO:0000256" key="4">
    <source>
        <dbReference type="ARBA" id="ARBA00023163"/>
    </source>
</evidence>
<sequence>MPLGRACDACKRRKVKCDAGNPCANCRISELACEFRIRPRRRGRTENRAAKCPRGSSQSPLSIPSAPRAQPPLPTPAEAAHLGQWASPVPQDIPFHTAPEPLRPNESPATSRPSVATPHEVGSYCSSSAAGGRYKIGFVLDASQIHENLARTVISITSTPLDAAPGIFVGILHRCINLFMQYLFPNTPIAHEHSLRSSVALFEHDGDHPFDVADESRRIASMRSFTLITALCAYVTAVMPSELIPEQSALCWPFYHASRSMLKLYEEYDLEYPDSSSFNIRTWQSAALQNTSGKEGASWHIHGEATLLAMRARLYDEESIRQRPGIEQQILRANFWLMYLADKTAAAFESRPFVINDVFLDDKLTLLEQGTDEEPLLDPLKPHNQGSLETILAAGFHLKKRLWAAAADLINEIKLYSRRALAFPVGSPTPLAQREIDRLTDLYHIFISLVDDVPDCLRFPHLPIPGVDEGVAAYQTVCFWAQRSNIMTVYHCMKLIILQKCIDASITCVVGLDGKTASLAMRKIEIAQDFLREAQVVPFVCFKVQGEPAVERLRRVGGILLEVANKAENEIIRGRANFHLQQLLDMLANLNSKSSEKLSDAEFYLNLS</sequence>
<dbReference type="InterPro" id="IPR007219">
    <property type="entry name" value="XnlR_reg_dom"/>
</dbReference>
<evidence type="ECO:0000256" key="2">
    <source>
        <dbReference type="ARBA" id="ARBA00023015"/>
    </source>
</evidence>
<dbReference type="EMBL" id="JBFTWV010000193">
    <property type="protein sequence ID" value="KAL2784131.1"/>
    <property type="molecule type" value="Genomic_DNA"/>
</dbReference>
<dbReference type="PROSITE" id="PS00463">
    <property type="entry name" value="ZN2_CY6_FUNGAL_1"/>
    <property type="match status" value="1"/>
</dbReference>
<keyword evidence="9" id="KW-1185">Reference proteome</keyword>
<dbReference type="InterPro" id="IPR050987">
    <property type="entry name" value="AtrR-like"/>
</dbReference>
<comment type="caution">
    <text evidence="8">The sequence shown here is derived from an EMBL/GenBank/DDBJ whole genome shotgun (WGS) entry which is preliminary data.</text>
</comment>
<dbReference type="InterPro" id="IPR001138">
    <property type="entry name" value="Zn2Cys6_DnaBD"/>
</dbReference>
<evidence type="ECO:0000256" key="5">
    <source>
        <dbReference type="ARBA" id="ARBA00023242"/>
    </source>
</evidence>
<dbReference type="Proteomes" id="UP001610563">
    <property type="component" value="Unassembled WGS sequence"/>
</dbReference>
<evidence type="ECO:0000313" key="9">
    <source>
        <dbReference type="Proteomes" id="UP001610563"/>
    </source>
</evidence>
<reference evidence="8 9" key="1">
    <citation type="submission" date="2024-07" db="EMBL/GenBank/DDBJ databases">
        <title>Section-level genome sequencing and comparative genomics of Aspergillus sections Usti and Cavernicolus.</title>
        <authorList>
            <consortium name="Lawrence Berkeley National Laboratory"/>
            <person name="Nybo J.L."/>
            <person name="Vesth T.C."/>
            <person name="Theobald S."/>
            <person name="Frisvad J.C."/>
            <person name="Larsen T.O."/>
            <person name="Kjaerboelling I."/>
            <person name="Rothschild-Mancinelli K."/>
            <person name="Lyhne E.K."/>
            <person name="Kogle M.E."/>
            <person name="Barry K."/>
            <person name="Clum A."/>
            <person name="Na H."/>
            <person name="Ledsgaard L."/>
            <person name="Lin J."/>
            <person name="Lipzen A."/>
            <person name="Kuo A."/>
            <person name="Riley R."/>
            <person name="Mondo S."/>
            <person name="Labutti K."/>
            <person name="Haridas S."/>
            <person name="Pangalinan J."/>
            <person name="Salamov A.A."/>
            <person name="Simmons B.A."/>
            <person name="Magnuson J.K."/>
            <person name="Chen J."/>
            <person name="Drula E."/>
            <person name="Henrissat B."/>
            <person name="Wiebenga A."/>
            <person name="Lubbers R.J."/>
            <person name="Gomes A.C."/>
            <person name="Makela M.R."/>
            <person name="Stajich J."/>
            <person name="Grigoriev I.V."/>
            <person name="Mortensen U.H."/>
            <person name="De Vries R.P."/>
            <person name="Baker S.E."/>
            <person name="Andersen M.R."/>
        </authorList>
    </citation>
    <scope>NUCLEOTIDE SEQUENCE [LARGE SCALE GENOMIC DNA]</scope>
    <source>
        <strain evidence="8 9">CBS 209.92</strain>
    </source>
</reference>
<dbReference type="CDD" id="cd00067">
    <property type="entry name" value="GAL4"/>
    <property type="match status" value="1"/>
</dbReference>
<gene>
    <name evidence="8" type="ORF">BJX66DRAFT_344329</name>
</gene>
<dbReference type="PROSITE" id="PS50048">
    <property type="entry name" value="ZN2_CY6_FUNGAL_2"/>
    <property type="match status" value="1"/>
</dbReference>
<accession>A0ABR4FLJ0</accession>
<protein>
    <recommendedName>
        <fullName evidence="7">Zn(2)-C6 fungal-type domain-containing protein</fullName>
    </recommendedName>
</protein>
<name>A0ABR4FLJ0_9EURO</name>
<keyword evidence="5" id="KW-0539">Nucleus</keyword>
<evidence type="ECO:0000256" key="1">
    <source>
        <dbReference type="ARBA" id="ARBA00022723"/>
    </source>
</evidence>